<dbReference type="HOGENOM" id="CLU_3419866_0_0_1"/>
<dbReference type="EMBL" id="FN596494">
    <property type="protein sequence ID" value="CCB59619.1"/>
    <property type="molecule type" value="Genomic_DNA"/>
</dbReference>
<reference evidence="2" key="1">
    <citation type="journal article" date="2007" name="Nature">
        <title>The grapevine genome sequence suggests ancestral hexaploidization in major angiosperm phyla.</title>
        <authorList>
            <consortium name="The French-Italian Public Consortium for Grapevine Genome Characterization."/>
            <person name="Jaillon O."/>
            <person name="Aury J.-M."/>
            <person name="Noel B."/>
            <person name="Policriti A."/>
            <person name="Clepet C."/>
            <person name="Casagrande A."/>
            <person name="Choisne N."/>
            <person name="Aubourg S."/>
            <person name="Vitulo N."/>
            <person name="Jubin C."/>
            <person name="Vezzi A."/>
            <person name="Legeai F."/>
            <person name="Hugueney P."/>
            <person name="Dasilva C."/>
            <person name="Horner D."/>
            <person name="Mica E."/>
            <person name="Jublot D."/>
            <person name="Poulain J."/>
            <person name="Bruyere C."/>
            <person name="Billault A."/>
            <person name="Segurens B."/>
            <person name="Gouyvenoux M."/>
            <person name="Ugarte E."/>
            <person name="Cattonaro F."/>
            <person name="Anthouard V."/>
            <person name="Vico V."/>
            <person name="Del Fabbro C."/>
            <person name="Alaux M."/>
            <person name="Di Gaspero G."/>
            <person name="Dumas V."/>
            <person name="Felice N."/>
            <person name="Paillard S."/>
            <person name="Juman I."/>
            <person name="Moroldo M."/>
            <person name="Scalabrin S."/>
            <person name="Canaguier A."/>
            <person name="Le Clainche I."/>
            <person name="Malacrida G."/>
            <person name="Durand E."/>
            <person name="Pesole G."/>
            <person name="Laucou V."/>
            <person name="Chatelet P."/>
            <person name="Merdinoglu D."/>
            <person name="Delledonne M."/>
            <person name="Pezzotti M."/>
            <person name="Lecharny A."/>
            <person name="Scarpelli C."/>
            <person name="Artiguenave F."/>
            <person name="Pe M.E."/>
            <person name="Valle G."/>
            <person name="Morgante M."/>
            <person name="Caboche M."/>
            <person name="Adam-Blondon A.-F."/>
            <person name="Weissenbach J."/>
            <person name="Quetier F."/>
            <person name="Wincker P."/>
        </authorList>
    </citation>
    <scope>NUCLEOTIDE SEQUENCE [LARGE SCALE GENOMIC DNA]</scope>
    <source>
        <strain evidence="2">cv. Pinot noir / PN40024</strain>
    </source>
</reference>
<proteinExistence type="predicted"/>
<gene>
    <name evidence="1" type="ordered locus">VIT_09s0002g07150</name>
</gene>
<dbReference type="AlphaFoldDB" id="F6HXE9"/>
<dbReference type="Proteomes" id="UP000009183">
    <property type="component" value="Chromosome 9"/>
</dbReference>
<dbReference type="InParanoid" id="F6HXE9"/>
<evidence type="ECO:0000313" key="1">
    <source>
        <dbReference type="EMBL" id="CCB59619.1"/>
    </source>
</evidence>
<name>F6HXE9_VITVI</name>
<protein>
    <submittedName>
        <fullName evidence="1">Uncharacterized protein</fullName>
    </submittedName>
</protein>
<accession>F6HXE9</accession>
<organism evidence="1 2">
    <name type="scientific">Vitis vinifera</name>
    <name type="common">Grape</name>
    <dbReference type="NCBI Taxonomy" id="29760"/>
    <lineage>
        <taxon>Eukaryota</taxon>
        <taxon>Viridiplantae</taxon>
        <taxon>Streptophyta</taxon>
        <taxon>Embryophyta</taxon>
        <taxon>Tracheophyta</taxon>
        <taxon>Spermatophyta</taxon>
        <taxon>Magnoliopsida</taxon>
        <taxon>eudicotyledons</taxon>
        <taxon>Gunneridae</taxon>
        <taxon>Pentapetalae</taxon>
        <taxon>rosids</taxon>
        <taxon>Vitales</taxon>
        <taxon>Vitaceae</taxon>
        <taxon>Viteae</taxon>
        <taxon>Vitis</taxon>
    </lineage>
</organism>
<evidence type="ECO:0000313" key="2">
    <source>
        <dbReference type="Proteomes" id="UP000009183"/>
    </source>
</evidence>
<keyword evidence="2" id="KW-1185">Reference proteome</keyword>
<sequence length="25" mass="2878">MWISSNAMNCFVFSKLKKMNSQLGL</sequence>
<dbReference type="PaxDb" id="29760-VIT_09s0002g07150.t01"/>